<evidence type="ECO:0000313" key="3">
    <source>
        <dbReference type="Proteomes" id="UP001152622"/>
    </source>
</evidence>
<dbReference type="EMBL" id="JAINUF010000002">
    <property type="protein sequence ID" value="KAJ8375068.1"/>
    <property type="molecule type" value="Genomic_DNA"/>
</dbReference>
<proteinExistence type="predicted"/>
<reference evidence="2" key="1">
    <citation type="journal article" date="2023" name="Science">
        <title>Genome structures resolve the early diversification of teleost fishes.</title>
        <authorList>
            <person name="Parey E."/>
            <person name="Louis A."/>
            <person name="Montfort J."/>
            <person name="Bouchez O."/>
            <person name="Roques C."/>
            <person name="Iampietro C."/>
            <person name="Lluch J."/>
            <person name="Castinel A."/>
            <person name="Donnadieu C."/>
            <person name="Desvignes T."/>
            <person name="Floi Bucao C."/>
            <person name="Jouanno E."/>
            <person name="Wen M."/>
            <person name="Mejri S."/>
            <person name="Dirks R."/>
            <person name="Jansen H."/>
            <person name="Henkel C."/>
            <person name="Chen W.J."/>
            <person name="Zahm M."/>
            <person name="Cabau C."/>
            <person name="Klopp C."/>
            <person name="Thompson A.W."/>
            <person name="Robinson-Rechavi M."/>
            <person name="Braasch I."/>
            <person name="Lecointre G."/>
            <person name="Bobe J."/>
            <person name="Postlethwait J.H."/>
            <person name="Berthelot C."/>
            <person name="Roest Crollius H."/>
            <person name="Guiguen Y."/>
        </authorList>
    </citation>
    <scope>NUCLEOTIDE SEQUENCE</scope>
    <source>
        <strain evidence="2">WJC10195</strain>
    </source>
</reference>
<evidence type="ECO:0000313" key="2">
    <source>
        <dbReference type="EMBL" id="KAJ8375068.1"/>
    </source>
</evidence>
<dbReference type="OrthoDB" id="10616506at2759"/>
<protein>
    <submittedName>
        <fullName evidence="2">Uncharacterized protein</fullName>
    </submittedName>
</protein>
<sequence>MELGRICTQNGILEKLSVVAEQAAERTEEDLSQLMSSAAKFPLGQTGSMGVDSSEAGPIGDGRSQAMLLNSRPPGVTVASPLTLSSESDSSRTHGGVGGYTLSPASPLRAASTAIDRHSDTEGFERSALMEGLITPEKQTPNDLATVYGTDTMGGQV</sequence>
<organism evidence="2 3">
    <name type="scientific">Synaphobranchus kaupii</name>
    <name type="common">Kaup's arrowtooth eel</name>
    <dbReference type="NCBI Taxonomy" id="118154"/>
    <lineage>
        <taxon>Eukaryota</taxon>
        <taxon>Metazoa</taxon>
        <taxon>Chordata</taxon>
        <taxon>Craniata</taxon>
        <taxon>Vertebrata</taxon>
        <taxon>Euteleostomi</taxon>
        <taxon>Actinopterygii</taxon>
        <taxon>Neopterygii</taxon>
        <taxon>Teleostei</taxon>
        <taxon>Anguilliformes</taxon>
        <taxon>Synaphobranchidae</taxon>
        <taxon>Synaphobranchus</taxon>
    </lineage>
</organism>
<evidence type="ECO:0000256" key="1">
    <source>
        <dbReference type="SAM" id="MobiDB-lite"/>
    </source>
</evidence>
<gene>
    <name evidence="2" type="ORF">SKAU_G00056480</name>
</gene>
<dbReference type="AlphaFoldDB" id="A0A9Q1G3Y8"/>
<accession>A0A9Q1G3Y8</accession>
<comment type="caution">
    <text evidence="2">The sequence shown here is derived from an EMBL/GenBank/DDBJ whole genome shotgun (WGS) entry which is preliminary data.</text>
</comment>
<keyword evidence="3" id="KW-1185">Reference proteome</keyword>
<dbReference type="Proteomes" id="UP001152622">
    <property type="component" value="Chromosome 2"/>
</dbReference>
<feature type="region of interest" description="Disordered" evidence="1">
    <location>
        <begin position="45"/>
        <end position="104"/>
    </location>
</feature>
<name>A0A9Q1G3Y8_SYNKA</name>